<gene>
    <name evidence="1" type="ORF">PHYPA_029105</name>
</gene>
<dbReference type="EMBL" id="ABEU02000024">
    <property type="protein sequence ID" value="PNR28513.1"/>
    <property type="molecule type" value="Genomic_DNA"/>
</dbReference>
<organism evidence="1">
    <name type="scientific">Physcomitrium patens</name>
    <name type="common">Spreading-leaved earth moss</name>
    <name type="synonym">Physcomitrella patens</name>
    <dbReference type="NCBI Taxonomy" id="3218"/>
    <lineage>
        <taxon>Eukaryota</taxon>
        <taxon>Viridiplantae</taxon>
        <taxon>Streptophyta</taxon>
        <taxon>Embryophyta</taxon>
        <taxon>Bryophyta</taxon>
        <taxon>Bryophytina</taxon>
        <taxon>Bryopsida</taxon>
        <taxon>Funariidae</taxon>
        <taxon>Funariales</taxon>
        <taxon>Funariaceae</taxon>
        <taxon>Physcomitrium</taxon>
    </lineage>
</organism>
<protein>
    <submittedName>
        <fullName evidence="1 2">Uncharacterized protein</fullName>
    </submittedName>
</protein>
<name>A0A2K1IGV9_PHYPA</name>
<dbReference type="Gramene" id="Pp3c24_15210V3.1">
    <property type="protein sequence ID" value="PAC:32909441.CDS.1"/>
    <property type="gene ID" value="Pp3c24_15210"/>
</dbReference>
<evidence type="ECO:0000313" key="2">
    <source>
        <dbReference type="EnsemblPlants" id="PAC:32909441.CDS.1"/>
    </source>
</evidence>
<evidence type="ECO:0000313" key="3">
    <source>
        <dbReference type="Proteomes" id="UP000006727"/>
    </source>
</evidence>
<dbReference type="Proteomes" id="UP000006727">
    <property type="component" value="Chromosome 24"/>
</dbReference>
<evidence type="ECO:0000313" key="1">
    <source>
        <dbReference type="EMBL" id="PNR28513.1"/>
    </source>
</evidence>
<accession>A0A2K1IGV9</accession>
<dbReference type="EnsemblPlants" id="Pp3c24_15210V3.1">
    <property type="protein sequence ID" value="PAC:32909441.CDS.1"/>
    <property type="gene ID" value="Pp3c24_15210"/>
</dbReference>
<dbReference type="AlphaFoldDB" id="A0A2K1IGV9"/>
<sequence length="93" mass="10723">MQKRVHTHKLWMQLESRSGSSNLTLRRRNMKSSSIVLLNTGPSSEYANLPTKFLETRDTIEVQENAYSHTVLLIGTVQYILSYSRSWMCVICS</sequence>
<keyword evidence="3" id="KW-1185">Reference proteome</keyword>
<dbReference type="InParanoid" id="A0A2K1IGV9"/>
<proteinExistence type="predicted"/>
<reference evidence="1 3" key="2">
    <citation type="journal article" date="2018" name="Plant J.">
        <title>The Physcomitrella patens chromosome-scale assembly reveals moss genome structure and evolution.</title>
        <authorList>
            <person name="Lang D."/>
            <person name="Ullrich K.K."/>
            <person name="Murat F."/>
            <person name="Fuchs J."/>
            <person name="Jenkins J."/>
            <person name="Haas F.B."/>
            <person name="Piednoel M."/>
            <person name="Gundlach H."/>
            <person name="Van Bel M."/>
            <person name="Meyberg R."/>
            <person name="Vives C."/>
            <person name="Morata J."/>
            <person name="Symeonidi A."/>
            <person name="Hiss M."/>
            <person name="Muchero W."/>
            <person name="Kamisugi Y."/>
            <person name="Saleh O."/>
            <person name="Blanc G."/>
            <person name="Decker E.L."/>
            <person name="van Gessel N."/>
            <person name="Grimwood J."/>
            <person name="Hayes R.D."/>
            <person name="Graham S.W."/>
            <person name="Gunter L.E."/>
            <person name="McDaniel S.F."/>
            <person name="Hoernstein S.N.W."/>
            <person name="Larsson A."/>
            <person name="Li F.W."/>
            <person name="Perroud P.F."/>
            <person name="Phillips J."/>
            <person name="Ranjan P."/>
            <person name="Rokshar D.S."/>
            <person name="Rothfels C.J."/>
            <person name="Schneider L."/>
            <person name="Shu S."/>
            <person name="Stevenson D.W."/>
            <person name="Thummler F."/>
            <person name="Tillich M."/>
            <person name="Villarreal Aguilar J.C."/>
            <person name="Widiez T."/>
            <person name="Wong G.K."/>
            <person name="Wymore A."/>
            <person name="Zhang Y."/>
            <person name="Zimmer A.D."/>
            <person name="Quatrano R.S."/>
            <person name="Mayer K.F.X."/>
            <person name="Goodstein D."/>
            <person name="Casacuberta J.M."/>
            <person name="Vandepoele K."/>
            <person name="Reski R."/>
            <person name="Cuming A.C."/>
            <person name="Tuskan G.A."/>
            <person name="Maumus F."/>
            <person name="Salse J."/>
            <person name="Schmutz J."/>
            <person name="Rensing S.A."/>
        </authorList>
    </citation>
    <scope>NUCLEOTIDE SEQUENCE [LARGE SCALE GENOMIC DNA]</scope>
    <source>
        <strain evidence="2 3">cv. Gransden 2004</strain>
    </source>
</reference>
<reference evidence="2" key="3">
    <citation type="submission" date="2020-12" db="UniProtKB">
        <authorList>
            <consortium name="EnsemblPlants"/>
        </authorList>
    </citation>
    <scope>IDENTIFICATION</scope>
</reference>
<reference evidence="1 3" key="1">
    <citation type="journal article" date="2008" name="Science">
        <title>The Physcomitrella genome reveals evolutionary insights into the conquest of land by plants.</title>
        <authorList>
            <person name="Rensing S."/>
            <person name="Lang D."/>
            <person name="Zimmer A."/>
            <person name="Terry A."/>
            <person name="Salamov A."/>
            <person name="Shapiro H."/>
            <person name="Nishiyama T."/>
            <person name="Perroud P.-F."/>
            <person name="Lindquist E."/>
            <person name="Kamisugi Y."/>
            <person name="Tanahashi T."/>
            <person name="Sakakibara K."/>
            <person name="Fujita T."/>
            <person name="Oishi K."/>
            <person name="Shin-I T."/>
            <person name="Kuroki Y."/>
            <person name="Toyoda A."/>
            <person name="Suzuki Y."/>
            <person name="Hashimoto A."/>
            <person name="Yamaguchi K."/>
            <person name="Sugano A."/>
            <person name="Kohara Y."/>
            <person name="Fujiyama A."/>
            <person name="Anterola A."/>
            <person name="Aoki S."/>
            <person name="Ashton N."/>
            <person name="Barbazuk W.B."/>
            <person name="Barker E."/>
            <person name="Bennetzen J."/>
            <person name="Bezanilla M."/>
            <person name="Blankenship R."/>
            <person name="Cho S.H."/>
            <person name="Dutcher S."/>
            <person name="Estelle M."/>
            <person name="Fawcett J.A."/>
            <person name="Gundlach H."/>
            <person name="Hanada K."/>
            <person name="Heyl A."/>
            <person name="Hicks K.A."/>
            <person name="Hugh J."/>
            <person name="Lohr M."/>
            <person name="Mayer K."/>
            <person name="Melkozernov A."/>
            <person name="Murata T."/>
            <person name="Nelson D."/>
            <person name="Pils B."/>
            <person name="Prigge M."/>
            <person name="Reiss B."/>
            <person name="Renner T."/>
            <person name="Rombauts S."/>
            <person name="Rushton P."/>
            <person name="Sanderfoot A."/>
            <person name="Schween G."/>
            <person name="Shiu S.-H."/>
            <person name="Stueber K."/>
            <person name="Theodoulou F.L."/>
            <person name="Tu H."/>
            <person name="Van de Peer Y."/>
            <person name="Verrier P.J."/>
            <person name="Waters E."/>
            <person name="Wood A."/>
            <person name="Yang L."/>
            <person name="Cove D."/>
            <person name="Cuming A."/>
            <person name="Hasebe M."/>
            <person name="Lucas S."/>
            <person name="Mishler D.B."/>
            <person name="Reski R."/>
            <person name="Grigoriev I."/>
            <person name="Quatrano R.S."/>
            <person name="Boore J.L."/>
        </authorList>
    </citation>
    <scope>NUCLEOTIDE SEQUENCE [LARGE SCALE GENOMIC DNA]</scope>
    <source>
        <strain evidence="2 3">cv. Gransden 2004</strain>
    </source>
</reference>